<dbReference type="RefSeq" id="XP_016259306.1">
    <property type="nucleotide sequence ID" value="XM_016410284.1"/>
</dbReference>
<dbReference type="Pfam" id="PF16488">
    <property type="entry name" value="ArgoL2"/>
    <property type="match status" value="1"/>
</dbReference>
<name>A0A0D2D9I3_9EURO</name>
<dbReference type="Pfam" id="PF02170">
    <property type="entry name" value="PAZ"/>
    <property type="match status" value="1"/>
</dbReference>
<feature type="compositionally biased region" description="Gly residues" evidence="1">
    <location>
        <begin position="9"/>
        <end position="20"/>
    </location>
</feature>
<feature type="compositionally biased region" description="Basic and acidic residues" evidence="1">
    <location>
        <begin position="44"/>
        <end position="54"/>
    </location>
</feature>
<dbReference type="Pfam" id="PF02171">
    <property type="entry name" value="Piwi"/>
    <property type="match status" value="2"/>
</dbReference>
<dbReference type="Proteomes" id="UP000053342">
    <property type="component" value="Unassembled WGS sequence"/>
</dbReference>
<feature type="domain" description="Piwi" evidence="3">
    <location>
        <begin position="601"/>
        <end position="929"/>
    </location>
</feature>
<dbReference type="PANTHER" id="PTHR22891">
    <property type="entry name" value="EUKARYOTIC TRANSLATION INITIATION FACTOR 2C"/>
    <property type="match status" value="1"/>
</dbReference>
<dbReference type="AlphaFoldDB" id="A0A0D2D9I3"/>
<dbReference type="InterPro" id="IPR036397">
    <property type="entry name" value="RNaseH_sf"/>
</dbReference>
<evidence type="ECO:0000256" key="1">
    <source>
        <dbReference type="SAM" id="MobiDB-lite"/>
    </source>
</evidence>
<dbReference type="InterPro" id="IPR012337">
    <property type="entry name" value="RNaseH-like_sf"/>
</dbReference>
<dbReference type="GeneID" id="27360975"/>
<feature type="domain" description="PAZ" evidence="2">
    <location>
        <begin position="310"/>
        <end position="422"/>
    </location>
</feature>
<dbReference type="InterPro" id="IPR003100">
    <property type="entry name" value="PAZ_dom"/>
</dbReference>
<dbReference type="InterPro" id="IPR036085">
    <property type="entry name" value="PAZ_dom_sf"/>
</dbReference>
<dbReference type="InterPro" id="IPR003165">
    <property type="entry name" value="Piwi"/>
</dbReference>
<dbReference type="EMBL" id="KN847340">
    <property type="protein sequence ID" value="KIW39090.1"/>
    <property type="molecule type" value="Genomic_DNA"/>
</dbReference>
<keyword evidence="5" id="KW-1185">Reference proteome</keyword>
<dbReference type="STRING" id="215243.A0A0D2D9I3"/>
<dbReference type="Gene3D" id="3.30.420.10">
    <property type="entry name" value="Ribonuclease H-like superfamily/Ribonuclease H"/>
    <property type="match status" value="1"/>
</dbReference>
<protein>
    <recommendedName>
        <fullName evidence="6">Piwi domain-containing protein</fullName>
    </recommendedName>
</protein>
<dbReference type="PROSITE" id="PS50821">
    <property type="entry name" value="PAZ"/>
    <property type="match status" value="1"/>
</dbReference>
<evidence type="ECO:0008006" key="6">
    <source>
        <dbReference type="Google" id="ProtNLM"/>
    </source>
</evidence>
<evidence type="ECO:0000313" key="5">
    <source>
        <dbReference type="Proteomes" id="UP000053342"/>
    </source>
</evidence>
<dbReference type="CDD" id="cd04657">
    <property type="entry name" value="Piwi_ago-like"/>
    <property type="match status" value="1"/>
</dbReference>
<dbReference type="Gene3D" id="3.40.50.2300">
    <property type="match status" value="1"/>
</dbReference>
<evidence type="ECO:0000259" key="3">
    <source>
        <dbReference type="PROSITE" id="PS50822"/>
    </source>
</evidence>
<organism evidence="4 5">
    <name type="scientific">Exophiala oligosperma</name>
    <dbReference type="NCBI Taxonomy" id="215243"/>
    <lineage>
        <taxon>Eukaryota</taxon>
        <taxon>Fungi</taxon>
        <taxon>Dikarya</taxon>
        <taxon>Ascomycota</taxon>
        <taxon>Pezizomycotina</taxon>
        <taxon>Eurotiomycetes</taxon>
        <taxon>Chaetothyriomycetidae</taxon>
        <taxon>Chaetothyriales</taxon>
        <taxon>Herpotrichiellaceae</taxon>
        <taxon>Exophiala</taxon>
    </lineage>
</organism>
<proteinExistence type="predicted"/>
<dbReference type="SMART" id="SM00950">
    <property type="entry name" value="Piwi"/>
    <property type="match status" value="1"/>
</dbReference>
<dbReference type="SUPFAM" id="SSF53098">
    <property type="entry name" value="Ribonuclease H-like"/>
    <property type="match status" value="1"/>
</dbReference>
<dbReference type="Pfam" id="PF08699">
    <property type="entry name" value="ArgoL1"/>
    <property type="match status" value="1"/>
</dbReference>
<dbReference type="GO" id="GO:0003723">
    <property type="term" value="F:RNA binding"/>
    <property type="evidence" value="ECO:0007669"/>
    <property type="project" value="InterPro"/>
</dbReference>
<dbReference type="HOGENOM" id="CLU_004544_4_1_1"/>
<dbReference type="InterPro" id="IPR045246">
    <property type="entry name" value="Piwi_ago-like"/>
</dbReference>
<feature type="region of interest" description="Disordered" evidence="1">
    <location>
        <begin position="1"/>
        <end position="57"/>
    </location>
</feature>
<dbReference type="SUPFAM" id="SSF101690">
    <property type="entry name" value="PAZ domain"/>
    <property type="match status" value="1"/>
</dbReference>
<dbReference type="VEuPathDB" id="FungiDB:PV06_08901"/>
<feature type="region of interest" description="Disordered" evidence="1">
    <location>
        <begin position="935"/>
        <end position="966"/>
    </location>
</feature>
<dbReference type="Pfam" id="PF16486">
    <property type="entry name" value="ArgoN"/>
    <property type="match status" value="1"/>
</dbReference>
<dbReference type="InterPro" id="IPR032474">
    <property type="entry name" value="Argonaute_N"/>
</dbReference>
<gene>
    <name evidence="4" type="ORF">PV06_08901</name>
</gene>
<dbReference type="CDD" id="cd02846">
    <property type="entry name" value="PAZ_argonaute_like"/>
    <property type="match status" value="1"/>
</dbReference>
<sequence length="981" mass="108884">MSSGRGRASRGGGGGSGRDGQWGRPARPVQPNPSLGPRPGSSKAAEDMRVRQVEDDTQAALESVKTTNASTLPLRPGYGTKGKPTLVWTNHFELKGLVDLTVYRYAVGVAPDRNGRTPGKMKQRQIIHLLIDDHFVDQKPNIATDFFSNMISNIPLELQNPYPVRYRDEGDDVQDDAMVYQVSVQPTGVMRFSDLLNYVTSTSAAAVLDSKEELIHVLNIILGHYPRSSPRIVSVGSKRYFSLDRNSGAFAARSLGAGLNAMRGLFTSARAATARILINAQISHCTFYEAGPLENLIFNYQEVNGPNKAKLEAFLKKVTVYATHLKKRKGPGRQVFRMRQIQAFASPRDGEGQPHRPHVTEYGAGPKDVKFWLDSENSYISVFDFFKKEYNIVIKHTHLPVINVGNRQRLVYLPAQVCHVRDGQSASMKLSPIQTSNMIGFAVKTPGENQDWTAARGAGLVGFAPANQTLDTFGLKINPELISVPARILDGPKVVYTGNNSVKPSFASWNLRNVRFSAPMPLKRWTFLRIGIAGRPVPWGGQGKFKQAIEQFMSKMEELGITVERPFDGIEISVTPDTTRDKIRGAIDQFMHSERLPPPNFLLVCLSRKDTAIYNQVKYTCDVLEGVLNICVAEKFFSERNEQYLANVCLKLNLKLGGHNHCLEGNKLGIIADGKTMLVGLDVTHPSPGSVRNAPSVAAVVASVDRSLSQFPAELLMLPSRQEMITGLKELVKTRLVLWQKNNRSLPDNILVYRDGVSEGQYSQVLEQEVPLFREASKELYPADRIKEGFPRICVIVVGKRHHTRFYPTRSEDADRMMNPKNGTVVDRGVTEARNWDFFLQAHAAIKGTARPAHYYVVLDEIFRRPAGGGGSGNMRPQLENQVQNTADTVEDLTHNLCYMFGRATKAVSICPPAYYADLACERARCYLSKFFDPDSSETNSMTLSGSSTSGEGKGKDKDPIDPSCSQLRVHDNIKNAMFYI</sequence>
<dbReference type="SMART" id="SM01163">
    <property type="entry name" value="DUF1785"/>
    <property type="match status" value="1"/>
</dbReference>
<accession>A0A0D2D9I3</accession>
<dbReference type="PROSITE" id="PS50822">
    <property type="entry name" value="PIWI"/>
    <property type="match status" value="1"/>
</dbReference>
<dbReference type="Gene3D" id="2.170.260.10">
    <property type="entry name" value="paz domain"/>
    <property type="match status" value="1"/>
</dbReference>
<evidence type="ECO:0000259" key="2">
    <source>
        <dbReference type="PROSITE" id="PS50821"/>
    </source>
</evidence>
<evidence type="ECO:0000313" key="4">
    <source>
        <dbReference type="EMBL" id="KIW39090.1"/>
    </source>
</evidence>
<reference evidence="4 5" key="1">
    <citation type="submission" date="2015-01" db="EMBL/GenBank/DDBJ databases">
        <title>The Genome Sequence of Exophiala oligosperma CBS72588.</title>
        <authorList>
            <consortium name="The Broad Institute Genomics Platform"/>
            <person name="Cuomo C."/>
            <person name="de Hoog S."/>
            <person name="Gorbushina A."/>
            <person name="Stielow B."/>
            <person name="Teixiera M."/>
            <person name="Abouelleil A."/>
            <person name="Chapman S.B."/>
            <person name="Priest M."/>
            <person name="Young S.K."/>
            <person name="Wortman J."/>
            <person name="Nusbaum C."/>
            <person name="Birren B."/>
        </authorList>
    </citation>
    <scope>NUCLEOTIDE SEQUENCE [LARGE SCALE GENOMIC DNA]</scope>
    <source>
        <strain evidence="4 5">CBS 72588</strain>
    </source>
</reference>
<dbReference type="InterPro" id="IPR032472">
    <property type="entry name" value="ArgoL2"/>
</dbReference>
<dbReference type="InterPro" id="IPR014811">
    <property type="entry name" value="ArgoL1"/>
</dbReference>
<dbReference type="OrthoDB" id="10252740at2759"/>